<evidence type="ECO:0000313" key="2">
    <source>
        <dbReference type="Proteomes" id="UP001329430"/>
    </source>
</evidence>
<accession>A0AAN7ZUC2</accession>
<keyword evidence="2" id="KW-1185">Reference proteome</keyword>
<sequence>MEEVAVLEIIQNLEEAEERMNDPERDFWSFWTHTDPFSIGDRKFIKYFRLSKQLVRNLILEISQYLTAPTRRSALSIEMKASITFVALISQNTHFINLLYYYR</sequence>
<evidence type="ECO:0000313" key="1">
    <source>
        <dbReference type="EMBL" id="KAK5648023.1"/>
    </source>
</evidence>
<dbReference type="EMBL" id="JAVRBK010000002">
    <property type="protein sequence ID" value="KAK5648023.1"/>
    <property type="molecule type" value="Genomic_DNA"/>
</dbReference>
<organism evidence="1 2">
    <name type="scientific">Pyrocoelia pectoralis</name>
    <dbReference type="NCBI Taxonomy" id="417401"/>
    <lineage>
        <taxon>Eukaryota</taxon>
        <taxon>Metazoa</taxon>
        <taxon>Ecdysozoa</taxon>
        <taxon>Arthropoda</taxon>
        <taxon>Hexapoda</taxon>
        <taxon>Insecta</taxon>
        <taxon>Pterygota</taxon>
        <taxon>Neoptera</taxon>
        <taxon>Endopterygota</taxon>
        <taxon>Coleoptera</taxon>
        <taxon>Polyphaga</taxon>
        <taxon>Elateriformia</taxon>
        <taxon>Elateroidea</taxon>
        <taxon>Lampyridae</taxon>
        <taxon>Lampyrinae</taxon>
        <taxon>Pyrocoelia</taxon>
    </lineage>
</organism>
<dbReference type="AlphaFoldDB" id="A0AAN7ZUC2"/>
<proteinExistence type="predicted"/>
<protein>
    <submittedName>
        <fullName evidence="1">Uncharacterized protein</fullName>
    </submittedName>
</protein>
<name>A0AAN7ZUC2_9COLE</name>
<gene>
    <name evidence="1" type="ORF">RI129_002915</name>
</gene>
<reference evidence="1 2" key="1">
    <citation type="journal article" date="2024" name="Insects">
        <title>An Improved Chromosome-Level Genome Assembly of the Firefly Pyrocoelia pectoralis.</title>
        <authorList>
            <person name="Fu X."/>
            <person name="Meyer-Rochow V.B."/>
            <person name="Ballantyne L."/>
            <person name="Zhu X."/>
        </authorList>
    </citation>
    <scope>NUCLEOTIDE SEQUENCE [LARGE SCALE GENOMIC DNA]</scope>
    <source>
        <strain evidence="1">XCY_ONT2</strain>
    </source>
</reference>
<dbReference type="Proteomes" id="UP001329430">
    <property type="component" value="Chromosome 2"/>
</dbReference>
<comment type="caution">
    <text evidence="1">The sequence shown here is derived from an EMBL/GenBank/DDBJ whole genome shotgun (WGS) entry which is preliminary data.</text>
</comment>